<feature type="chain" id="PRO_5003512452" evidence="1">
    <location>
        <begin position="24"/>
        <end position="453"/>
    </location>
</feature>
<accession>G8NX37</accession>
<dbReference type="GO" id="GO:0016829">
    <property type="term" value="F:lyase activity"/>
    <property type="evidence" value="ECO:0007669"/>
    <property type="project" value="UniProtKB-KW"/>
</dbReference>
<dbReference type="InterPro" id="IPR012669">
    <property type="entry name" value="Pectate_lyase"/>
</dbReference>
<keyword evidence="1" id="KW-0732">Signal</keyword>
<dbReference type="Pfam" id="PF09492">
    <property type="entry name" value="Pec_lyase"/>
    <property type="match status" value="1"/>
</dbReference>
<dbReference type="KEGG" id="gma:AciX8_2334"/>
<name>G8NX37_GRAMM</name>
<keyword evidence="3" id="KW-1185">Reference proteome</keyword>
<dbReference type="NCBIfam" id="TIGR02474">
    <property type="entry name" value="pec_lyase"/>
    <property type="match status" value="1"/>
</dbReference>
<dbReference type="HOGENOM" id="CLU_053823_0_0_0"/>
<dbReference type="EMBL" id="CP003130">
    <property type="protein sequence ID" value="AEU36651.1"/>
    <property type="molecule type" value="Genomic_DNA"/>
</dbReference>
<dbReference type="SUPFAM" id="SSF81853">
    <property type="entry name" value="Family 10 polysaccharide lyase"/>
    <property type="match status" value="1"/>
</dbReference>
<protein>
    <submittedName>
        <fullName evidence="2">Pectate lyase</fullName>
    </submittedName>
</protein>
<dbReference type="eggNOG" id="COG1657">
    <property type="taxonomic scope" value="Bacteria"/>
</dbReference>
<reference evidence="2 3" key="1">
    <citation type="submission" date="2011-11" db="EMBL/GenBank/DDBJ databases">
        <title>Complete sequence of Granulicella mallensis MP5ACTX8.</title>
        <authorList>
            <consortium name="US DOE Joint Genome Institute"/>
            <person name="Lucas S."/>
            <person name="Copeland A."/>
            <person name="Lapidus A."/>
            <person name="Cheng J.-F."/>
            <person name="Goodwin L."/>
            <person name="Pitluck S."/>
            <person name="Peters L."/>
            <person name="Lu M."/>
            <person name="Detter J.C."/>
            <person name="Han C."/>
            <person name="Tapia R."/>
            <person name="Land M."/>
            <person name="Hauser L."/>
            <person name="Kyrpides N."/>
            <person name="Ivanova N."/>
            <person name="Mikhailova N."/>
            <person name="Pagani I."/>
            <person name="Rawat S."/>
            <person name="Mannisto M."/>
            <person name="Haggblom M."/>
            <person name="Woyke T."/>
        </authorList>
    </citation>
    <scope>NUCLEOTIDE SEQUENCE [LARGE SCALE GENOMIC DNA]</scope>
    <source>
        <strain evidence="3">ATCC BAA-1857 / DSM 23137 / MP5ACTX8</strain>
    </source>
</reference>
<evidence type="ECO:0000313" key="3">
    <source>
        <dbReference type="Proteomes" id="UP000007113"/>
    </source>
</evidence>
<keyword evidence="2" id="KW-0456">Lyase</keyword>
<dbReference type="Gene3D" id="1.50.10.20">
    <property type="match status" value="1"/>
</dbReference>
<evidence type="ECO:0000256" key="1">
    <source>
        <dbReference type="SAM" id="SignalP"/>
    </source>
</evidence>
<dbReference type="Proteomes" id="UP000007113">
    <property type="component" value="Chromosome"/>
</dbReference>
<evidence type="ECO:0000313" key="2">
    <source>
        <dbReference type="EMBL" id="AEU36651.1"/>
    </source>
</evidence>
<sequence length="453" mass="49236" precursor="true">MRLSRGMSSLVLLLAVSTSVSVAAELGALSGAGINPAVIGMNQPPQDITVERIARLPVVQRAAWVAYLHHSEEQRKVDKAKLAAERTPGVPIPEMPKENPGARSMPLHQEAAWYGSPEARHIADVILSFQTPAGGWSKNLDMSGAPRAKGQSYTPDNLSKHLSEADFDAPKEPQWNYVGTLDNDATVTELRFLALVAGQAGDAAARYRESFLRGVRYLLNAQFPNGGWPQVWPLEGGYHDAITYNDNAVTQTADLMTTVAAGEGDYAFVPANLRAEADKSARHALQCILDTQLKVKGKRAGWAQQQDALTFEPESGRNYEPASLASSESADVLLYLMALPNPSKAVVTAVEGGIQWLTSAEIQGQEWTSKTAPGGRTLVAKPGAGPLWARYYDLATDRPVFGDRDKTLHDDVNDLSRERRNGYSWFNESPAKALTAYKTWSAKSIPATEVLKK</sequence>
<organism evidence="2 3">
    <name type="scientific">Granulicella mallensis (strain ATCC BAA-1857 / DSM 23137 / MP5ACTX8)</name>
    <dbReference type="NCBI Taxonomy" id="682795"/>
    <lineage>
        <taxon>Bacteria</taxon>
        <taxon>Pseudomonadati</taxon>
        <taxon>Acidobacteriota</taxon>
        <taxon>Terriglobia</taxon>
        <taxon>Terriglobales</taxon>
        <taxon>Acidobacteriaceae</taxon>
        <taxon>Granulicella</taxon>
    </lineage>
</organism>
<dbReference type="AlphaFoldDB" id="G8NX37"/>
<proteinExistence type="predicted"/>
<dbReference type="STRING" id="682795.AciX8_2334"/>
<feature type="signal peptide" evidence="1">
    <location>
        <begin position="1"/>
        <end position="23"/>
    </location>
</feature>
<gene>
    <name evidence="2" type="ordered locus">AciX8_2334</name>
</gene>